<reference evidence="3" key="1">
    <citation type="submission" date="2025-08" db="UniProtKB">
        <authorList>
            <consortium name="RefSeq"/>
        </authorList>
    </citation>
    <scope>IDENTIFICATION</scope>
</reference>
<keyword evidence="2" id="KW-1185">Reference proteome</keyword>
<name>A0A6P6RX76_9EIME</name>
<sequence>MHSAGGVVDGRPPRKRRKQQPAEDCAAAVKEPWQQCCVSQVGPPDSRKAVKTGASCVVVGEEPENMASAASFPAIRGVSAEEDAAGWLTRRKAEAHPRQAVPRCSFEASSATRHALRHLPAAANAATECQGALATNDPTAPTTPTTPPPSSGALPDQLPPRLLSPRLAWMASSIICGAAAASSRAGDEESVGPTERLPSWVQLLLGTFKLYIHRDLSLAVALRRLSGLLQQAATAGAPCKRSQRSKSSSKSSSNDTSEVDVNHLTECVTRFCFRLALVLPRLSQREGQRLAALPLQVLLRTDELRGDAAAATQSSRQASSKRRLEDKTCRSCM</sequence>
<dbReference type="RefSeq" id="XP_026191977.1">
    <property type="nucleotide sequence ID" value="XM_026336192.1"/>
</dbReference>
<gene>
    <name evidence="3" type="primary">LOC34621367</name>
</gene>
<organism evidence="2 3">
    <name type="scientific">Cyclospora cayetanensis</name>
    <dbReference type="NCBI Taxonomy" id="88456"/>
    <lineage>
        <taxon>Eukaryota</taxon>
        <taxon>Sar</taxon>
        <taxon>Alveolata</taxon>
        <taxon>Apicomplexa</taxon>
        <taxon>Conoidasida</taxon>
        <taxon>Coccidia</taxon>
        <taxon>Eucoccidiorida</taxon>
        <taxon>Eimeriorina</taxon>
        <taxon>Eimeriidae</taxon>
        <taxon>Cyclospora</taxon>
    </lineage>
</organism>
<evidence type="ECO:0000313" key="2">
    <source>
        <dbReference type="Proteomes" id="UP000515125"/>
    </source>
</evidence>
<proteinExistence type="predicted"/>
<feature type="region of interest" description="Disordered" evidence="1">
    <location>
        <begin position="1"/>
        <end position="26"/>
    </location>
</feature>
<dbReference type="GeneID" id="34621367"/>
<evidence type="ECO:0000256" key="1">
    <source>
        <dbReference type="SAM" id="MobiDB-lite"/>
    </source>
</evidence>
<accession>A0A6P6RX76</accession>
<feature type="region of interest" description="Disordered" evidence="1">
    <location>
        <begin position="236"/>
        <end position="257"/>
    </location>
</feature>
<protein>
    <submittedName>
        <fullName evidence="3">Uncharacterized protein LOC34621367</fullName>
    </submittedName>
</protein>
<dbReference type="Proteomes" id="UP000515125">
    <property type="component" value="Unplaced"/>
</dbReference>
<evidence type="ECO:0000313" key="3">
    <source>
        <dbReference type="RefSeq" id="XP_026191977.1"/>
    </source>
</evidence>
<feature type="region of interest" description="Disordered" evidence="1">
    <location>
        <begin position="133"/>
        <end position="159"/>
    </location>
</feature>
<dbReference type="AlphaFoldDB" id="A0A6P6RX76"/>